<dbReference type="Pfam" id="PF13700">
    <property type="entry name" value="DUF4158"/>
    <property type="match status" value="1"/>
</dbReference>
<evidence type="ECO:0000313" key="2">
    <source>
        <dbReference type="EMBL" id="KPV44312.1"/>
    </source>
</evidence>
<sequence length="83" mass="9866">MVVEKTEIQQKRLNILDEDELKAIFGRPRFTYEDRCHYFSLSQPEKELVQGLHSIKSKAYFVLQLGYFKAKHLFFTVVSRQVV</sequence>
<dbReference type="PATRIC" id="fig|471514.4.peg.4489"/>
<protein>
    <recommendedName>
        <fullName evidence="1">DUF4158 domain-containing protein</fullName>
    </recommendedName>
</protein>
<organism evidence="2 3">
    <name type="scientific">Alicyclobacillus ferrooxydans</name>
    <dbReference type="NCBI Taxonomy" id="471514"/>
    <lineage>
        <taxon>Bacteria</taxon>
        <taxon>Bacillati</taxon>
        <taxon>Bacillota</taxon>
        <taxon>Bacilli</taxon>
        <taxon>Bacillales</taxon>
        <taxon>Alicyclobacillaceae</taxon>
        <taxon>Alicyclobacillus</taxon>
    </lineage>
</organism>
<dbReference type="AlphaFoldDB" id="A0A0P9CX17"/>
<name>A0A0P9CX17_9BACL</name>
<dbReference type="InterPro" id="IPR025296">
    <property type="entry name" value="DUF4158"/>
</dbReference>
<keyword evidence="3" id="KW-1185">Reference proteome</keyword>
<gene>
    <name evidence="2" type="ORF">AN477_07870</name>
</gene>
<dbReference type="Proteomes" id="UP000050482">
    <property type="component" value="Unassembled WGS sequence"/>
</dbReference>
<feature type="domain" description="DUF4158" evidence="1">
    <location>
        <begin position="15"/>
        <end position="76"/>
    </location>
</feature>
<reference evidence="2 3" key="1">
    <citation type="submission" date="2015-09" db="EMBL/GenBank/DDBJ databases">
        <title>Draft genome sequence of Alicyclobacillus ferrooxydans DSM 22381.</title>
        <authorList>
            <person name="Hemp J."/>
        </authorList>
    </citation>
    <scope>NUCLEOTIDE SEQUENCE [LARGE SCALE GENOMIC DNA]</scope>
    <source>
        <strain evidence="2 3">TC-34</strain>
    </source>
</reference>
<dbReference type="EMBL" id="LJCO01000037">
    <property type="protein sequence ID" value="KPV44312.1"/>
    <property type="molecule type" value="Genomic_DNA"/>
</dbReference>
<evidence type="ECO:0000313" key="3">
    <source>
        <dbReference type="Proteomes" id="UP000050482"/>
    </source>
</evidence>
<accession>A0A0P9CX17</accession>
<proteinExistence type="predicted"/>
<comment type="caution">
    <text evidence="2">The sequence shown here is derived from an EMBL/GenBank/DDBJ whole genome shotgun (WGS) entry which is preliminary data.</text>
</comment>
<evidence type="ECO:0000259" key="1">
    <source>
        <dbReference type="Pfam" id="PF13700"/>
    </source>
</evidence>